<evidence type="ECO:0000313" key="4">
    <source>
        <dbReference type="Proteomes" id="UP000076420"/>
    </source>
</evidence>
<dbReference type="AlphaFoldDB" id="A0A2C9KTK0"/>
<dbReference type="RefSeq" id="XP_013061303.2">
    <property type="nucleotide sequence ID" value="XM_013205849.2"/>
</dbReference>
<reference evidence="3" key="1">
    <citation type="submission" date="2020-05" db="UniProtKB">
        <authorList>
            <consortium name="EnsemblMetazoa"/>
        </authorList>
    </citation>
    <scope>IDENTIFICATION</scope>
    <source>
        <strain evidence="3">BB02</strain>
    </source>
</reference>
<evidence type="ECO:0000256" key="1">
    <source>
        <dbReference type="SAM" id="MobiDB-lite"/>
    </source>
</evidence>
<dbReference type="KEGG" id="bgt:106050805"/>
<feature type="region of interest" description="Disordered" evidence="1">
    <location>
        <begin position="179"/>
        <end position="199"/>
    </location>
</feature>
<dbReference type="Proteomes" id="UP000076420">
    <property type="component" value="Unassembled WGS sequence"/>
</dbReference>
<protein>
    <submittedName>
        <fullName evidence="3">Uncharacterized protein</fullName>
    </submittedName>
</protein>
<dbReference type="VEuPathDB" id="VectorBase:BGLB023303"/>
<dbReference type="VEuPathDB" id="VectorBase:BGLAX_039921"/>
<keyword evidence="2" id="KW-0732">Signal</keyword>
<feature type="compositionally biased region" description="Basic and acidic residues" evidence="1">
    <location>
        <begin position="187"/>
        <end position="199"/>
    </location>
</feature>
<feature type="chain" id="PRO_5012248633" evidence="2">
    <location>
        <begin position="21"/>
        <end position="199"/>
    </location>
</feature>
<accession>A0A2C9KTK0</accession>
<dbReference type="EnsemblMetazoa" id="BGLB023303-RA">
    <property type="protein sequence ID" value="BGLB023303-PA"/>
    <property type="gene ID" value="BGLB023303"/>
</dbReference>
<organism evidence="3 4">
    <name type="scientific">Biomphalaria glabrata</name>
    <name type="common">Bloodfluke planorb</name>
    <name type="synonym">Freshwater snail</name>
    <dbReference type="NCBI Taxonomy" id="6526"/>
    <lineage>
        <taxon>Eukaryota</taxon>
        <taxon>Metazoa</taxon>
        <taxon>Spiralia</taxon>
        <taxon>Lophotrochozoa</taxon>
        <taxon>Mollusca</taxon>
        <taxon>Gastropoda</taxon>
        <taxon>Heterobranchia</taxon>
        <taxon>Euthyneura</taxon>
        <taxon>Panpulmonata</taxon>
        <taxon>Hygrophila</taxon>
        <taxon>Lymnaeoidea</taxon>
        <taxon>Planorbidae</taxon>
        <taxon>Biomphalaria</taxon>
    </lineage>
</organism>
<evidence type="ECO:0000313" key="3">
    <source>
        <dbReference type="EnsemblMetazoa" id="BGLB023303-PA"/>
    </source>
</evidence>
<feature type="signal peptide" evidence="2">
    <location>
        <begin position="1"/>
        <end position="20"/>
    </location>
</feature>
<evidence type="ECO:0000256" key="2">
    <source>
        <dbReference type="SAM" id="SignalP"/>
    </source>
</evidence>
<sequence length="199" mass="22882">MLLQVFPVLLLCLHSELVAGEKLSRNEQEVIEAYRELRKVAETLEEFKDQPEDAELEKKRKDLLETLKTAASIFCKVVNAFKREIAEEMQTEKRDFNSLLLAAKAVCQAPTVGQALLNAAKSLCSSNNVGKRETQSLNDLTEAHQVNRRGFWDFLVENAARIFCSVVNNFRRDLANFQEQSDEAESPEDKREWERLLRH</sequence>
<name>A0A2C9KTK0_BIOGL</name>
<proteinExistence type="predicted"/>
<gene>
    <name evidence="3" type="primary">106050805</name>
</gene>